<dbReference type="GO" id="GO:0006780">
    <property type="term" value="P:uroporphyrinogen III biosynthetic process"/>
    <property type="evidence" value="ECO:0007669"/>
    <property type="project" value="InterPro"/>
</dbReference>
<dbReference type="KEGG" id="nmf:NMS_0613"/>
<accession>W8VWB6</accession>
<sequence>MNVYCVGTTAAAELQTMGISPKIVAENARELALLLIEKLPNANFTYLCSNHRRDELPDLFKSHKVALKEIIVYHSAIVQKSFDRIFAAVLFYSPRGVIAFAKANKHQPQCSICIGETTAAAARKLFENVHVATKQTVENVLVTAIKILRDDKK</sequence>
<protein>
    <submittedName>
        <fullName evidence="2">Uroporphyrinogen-III synthase, divergent, Flavobacterial type</fullName>
    </submittedName>
</protein>
<dbReference type="CDD" id="cd06578">
    <property type="entry name" value="HemD"/>
    <property type="match status" value="1"/>
</dbReference>
<dbReference type="HOGENOM" id="CLU_1711351_0_0_10"/>
<dbReference type="GO" id="GO:0005829">
    <property type="term" value="C:cytosol"/>
    <property type="evidence" value="ECO:0007669"/>
    <property type="project" value="TreeGrafter"/>
</dbReference>
<proteinExistence type="predicted"/>
<dbReference type="GO" id="GO:0004852">
    <property type="term" value="F:uroporphyrinogen-III synthase activity"/>
    <property type="evidence" value="ECO:0007669"/>
    <property type="project" value="InterPro"/>
</dbReference>
<evidence type="ECO:0000313" key="2">
    <source>
        <dbReference type="EMBL" id="BAO54622.1"/>
    </source>
</evidence>
<dbReference type="Gene3D" id="3.40.50.10090">
    <property type="match status" value="2"/>
</dbReference>
<organism evidence="2 3">
    <name type="scientific">Nonlabens marinus S1-08</name>
    <dbReference type="NCBI Taxonomy" id="1454201"/>
    <lineage>
        <taxon>Bacteria</taxon>
        <taxon>Pseudomonadati</taxon>
        <taxon>Bacteroidota</taxon>
        <taxon>Flavobacteriia</taxon>
        <taxon>Flavobacteriales</taxon>
        <taxon>Flavobacteriaceae</taxon>
        <taxon>Nonlabens</taxon>
    </lineage>
</organism>
<dbReference type="EMBL" id="AP014548">
    <property type="protein sequence ID" value="BAO54622.1"/>
    <property type="molecule type" value="Genomic_DNA"/>
</dbReference>
<dbReference type="Pfam" id="PF02602">
    <property type="entry name" value="HEM4"/>
    <property type="match status" value="1"/>
</dbReference>
<dbReference type="SUPFAM" id="SSF69618">
    <property type="entry name" value="HemD-like"/>
    <property type="match status" value="1"/>
</dbReference>
<dbReference type="InterPro" id="IPR003754">
    <property type="entry name" value="4pyrrol_synth_uPrphyn_synth"/>
</dbReference>
<feature type="domain" description="Tetrapyrrole biosynthesis uroporphyrinogen III synthase" evidence="1">
    <location>
        <begin position="2"/>
        <end position="139"/>
    </location>
</feature>
<keyword evidence="3" id="KW-1185">Reference proteome</keyword>
<dbReference type="PANTHER" id="PTHR12390">
    <property type="entry name" value="UROPORPHYRINOGEN III SYNTHASE"/>
    <property type="match status" value="1"/>
</dbReference>
<dbReference type="InterPro" id="IPR039793">
    <property type="entry name" value="UROS/Hem4"/>
</dbReference>
<dbReference type="AlphaFoldDB" id="W8VWB6"/>
<evidence type="ECO:0000313" key="3">
    <source>
        <dbReference type="Proteomes" id="UP000031760"/>
    </source>
</evidence>
<dbReference type="InterPro" id="IPR036108">
    <property type="entry name" value="4pyrrol_syn_uPrphyn_synt_sf"/>
</dbReference>
<dbReference type="Proteomes" id="UP000031760">
    <property type="component" value="Chromosome"/>
</dbReference>
<dbReference type="PANTHER" id="PTHR12390:SF0">
    <property type="entry name" value="UROPORPHYRINOGEN-III SYNTHASE"/>
    <property type="match status" value="1"/>
</dbReference>
<name>W8VWB6_9FLAO</name>
<evidence type="ECO:0000259" key="1">
    <source>
        <dbReference type="Pfam" id="PF02602"/>
    </source>
</evidence>
<gene>
    <name evidence="2" type="ORF">NMS_0613</name>
</gene>
<reference evidence="2 3" key="1">
    <citation type="journal article" date="2014" name="Proc. Natl. Acad. Sci. U.S.A.">
        <title>Functional characterization of flavobacteria rhodopsins reveals a unique class of light-driven chloride pump in bacteria.</title>
        <authorList>
            <person name="Yoshizawa S."/>
            <person name="Kumagai Y."/>
            <person name="Kim H."/>
            <person name="Ogura Y."/>
            <person name="Hayashi T."/>
            <person name="Iwasaki W."/>
            <person name="DeLong E.F."/>
            <person name="Kogure K."/>
        </authorList>
    </citation>
    <scope>NUCLEOTIDE SEQUENCE [LARGE SCALE GENOMIC DNA]</scope>
    <source>
        <strain evidence="2 3">S1-08</strain>
    </source>
</reference>
<dbReference type="STRING" id="1454201.NMS_0613"/>